<evidence type="ECO:0000256" key="7">
    <source>
        <dbReference type="ARBA" id="ARBA00022857"/>
    </source>
</evidence>
<evidence type="ECO:0000256" key="9">
    <source>
        <dbReference type="ARBA" id="ARBA00023167"/>
    </source>
</evidence>
<dbReference type="GO" id="GO:0051287">
    <property type="term" value="F:NAD binding"/>
    <property type="evidence" value="ECO:0007669"/>
    <property type="project" value="InterPro"/>
</dbReference>
<dbReference type="InterPro" id="IPR012280">
    <property type="entry name" value="Semialdhyde_DH_dimer_dom"/>
</dbReference>
<evidence type="ECO:0000256" key="6">
    <source>
        <dbReference type="ARBA" id="ARBA00022697"/>
    </source>
</evidence>
<dbReference type="InterPro" id="IPR000534">
    <property type="entry name" value="Semialdehyde_DH_NAD-bd"/>
</dbReference>
<accession>A0A2N1JDK5</accession>
<name>A0A2N1JDK5_9BASI</name>
<dbReference type="CDD" id="cd18130">
    <property type="entry name" value="ASADH_C_arch_fung_like"/>
    <property type="match status" value="1"/>
</dbReference>
<evidence type="ECO:0000313" key="15">
    <source>
        <dbReference type="EMBL" id="PKI84635.1"/>
    </source>
</evidence>
<feature type="active site" description="Proton acceptor" evidence="13">
    <location>
        <position position="257"/>
    </location>
</feature>
<feature type="domain" description="Semialdehyde dehydrogenase NAD-binding" evidence="14">
    <location>
        <begin position="8"/>
        <end position="136"/>
    </location>
</feature>
<feature type="active site" description="Acyl-thioester intermediate" evidence="13">
    <location>
        <position position="158"/>
    </location>
</feature>
<dbReference type="InterPro" id="IPR005676">
    <property type="entry name" value="Asp_semi-ald_DH_pep-lack"/>
</dbReference>
<dbReference type="PANTHER" id="PTHR46718">
    <property type="entry name" value="ASPARTATE-SEMIALDEHYDE DEHYDROGENASE"/>
    <property type="match status" value="1"/>
</dbReference>
<dbReference type="GO" id="GO:0004073">
    <property type="term" value="F:aspartate-semialdehyde dehydrogenase activity"/>
    <property type="evidence" value="ECO:0007669"/>
    <property type="project" value="UniProtKB-EC"/>
</dbReference>
<evidence type="ECO:0000256" key="11">
    <source>
        <dbReference type="ARBA" id="ARBA00049950"/>
    </source>
</evidence>
<dbReference type="PANTHER" id="PTHR46718:SF1">
    <property type="entry name" value="ASPARTATE-SEMIALDEHYDE DEHYDROGENASE"/>
    <property type="match status" value="1"/>
</dbReference>
<evidence type="ECO:0000256" key="4">
    <source>
        <dbReference type="ARBA" id="ARBA00013120"/>
    </source>
</evidence>
<keyword evidence="6" id="KW-0791">Threonine biosynthesis</keyword>
<dbReference type="InterPro" id="IPR051823">
    <property type="entry name" value="ASADH-related"/>
</dbReference>
<dbReference type="CDD" id="cd02315">
    <property type="entry name" value="ScASADH_like_N"/>
    <property type="match status" value="1"/>
</dbReference>
<dbReference type="EMBL" id="KZ454989">
    <property type="protein sequence ID" value="PKI84635.1"/>
    <property type="molecule type" value="Genomic_DNA"/>
</dbReference>
<protein>
    <recommendedName>
        <fullName evidence="12">Aspartate-semialdehyde dehydrogenase</fullName>
        <ecNumber evidence="4">1.2.1.11</ecNumber>
    </recommendedName>
</protein>
<evidence type="ECO:0000256" key="2">
    <source>
        <dbReference type="ARBA" id="ARBA00005097"/>
    </source>
</evidence>
<keyword evidence="8" id="KW-0560">Oxidoreductase</keyword>
<dbReference type="SUPFAM" id="SSF51735">
    <property type="entry name" value="NAD(P)-binding Rossmann-fold domains"/>
    <property type="match status" value="1"/>
</dbReference>
<comment type="pathway">
    <text evidence="1">Amino-acid biosynthesis; L-methionine biosynthesis via de novo pathway; L-homoserine from L-aspartate: step 2/3.</text>
</comment>
<dbReference type="Gene3D" id="3.30.360.10">
    <property type="entry name" value="Dihydrodipicolinate Reductase, domain 2"/>
    <property type="match status" value="1"/>
</dbReference>
<dbReference type="InterPro" id="IPR036291">
    <property type="entry name" value="NAD(P)-bd_dom_sf"/>
</dbReference>
<evidence type="ECO:0000313" key="16">
    <source>
        <dbReference type="Proteomes" id="UP000232875"/>
    </source>
</evidence>
<dbReference type="Pfam" id="PF01118">
    <property type="entry name" value="Semialdhyde_dh"/>
    <property type="match status" value="1"/>
</dbReference>
<evidence type="ECO:0000256" key="1">
    <source>
        <dbReference type="ARBA" id="ARBA00005021"/>
    </source>
</evidence>
<comment type="catalytic activity">
    <reaction evidence="10">
        <text>L-aspartate 4-semialdehyde + phosphate + NADP(+) = 4-phospho-L-aspartate + NADPH + H(+)</text>
        <dbReference type="Rhea" id="RHEA:24284"/>
        <dbReference type="ChEBI" id="CHEBI:15378"/>
        <dbReference type="ChEBI" id="CHEBI:43474"/>
        <dbReference type="ChEBI" id="CHEBI:57535"/>
        <dbReference type="ChEBI" id="CHEBI:57783"/>
        <dbReference type="ChEBI" id="CHEBI:58349"/>
        <dbReference type="ChEBI" id="CHEBI:537519"/>
        <dbReference type="EC" id="1.2.1.11"/>
    </reaction>
    <physiologicalReaction direction="right-to-left" evidence="10">
        <dbReference type="Rhea" id="RHEA:24286"/>
    </physiologicalReaction>
</comment>
<sequence length="367" mass="39474">MSGQKKIKVVVLGATGTVGQRFILQLVDHPNFELAGLGASAASAGRLYHEAVAGRWKQAHPIPESVRNMTVNSCIPESFSSCDLAFSGLDSSVAGTVECAFRAANMCVFSNAKNYRMDPLCPLIVPLVNPSHLAILPHQQACMSPRLEHGFIVPNANCSTTGVVVVLKALEDAFGPLETVMMQTMQAISGAGYPGVSSLDILDNVVPYIRDEEEKMEAETGKILGGLKNNDTAFEMHETNPMKVSAQCNRVPVIDGHLACVSVKFKNQPAPSSDQAIKALRNFTCEAQKLGCHSAPKQAITVHDEPDRPQPRLDREWQNGAGVSVGRVRKCPVLDIKFVSLVNNVMLGAATSSVLNAEIALRKGYLQ</sequence>
<dbReference type="NCBIfam" id="TIGR00978">
    <property type="entry name" value="asd_EA"/>
    <property type="match status" value="1"/>
</dbReference>
<evidence type="ECO:0000256" key="12">
    <source>
        <dbReference type="ARBA" id="ARBA00050041"/>
    </source>
</evidence>
<dbReference type="OrthoDB" id="1894490at2759"/>
<reference evidence="15 16" key="1">
    <citation type="submission" date="2017-10" db="EMBL/GenBank/DDBJ databases">
        <title>A novel species of cold-tolerant Malassezia isolated from bats.</title>
        <authorList>
            <person name="Lorch J.M."/>
            <person name="Palmer J.M."/>
            <person name="Vanderwolf K.J."/>
            <person name="Schmidt K.Z."/>
            <person name="Verant M.L."/>
            <person name="Weller T.J."/>
            <person name="Blehert D.S."/>
        </authorList>
    </citation>
    <scope>NUCLEOTIDE SEQUENCE [LARGE SCALE GENOMIC DNA]</scope>
    <source>
        <strain evidence="15 16">NWHC:44797-103</strain>
    </source>
</reference>
<keyword evidence="16" id="KW-1185">Reference proteome</keyword>
<evidence type="ECO:0000256" key="13">
    <source>
        <dbReference type="PIRSR" id="PIRSR000148-1"/>
    </source>
</evidence>
<dbReference type="STRING" id="2020962.A0A2N1JDK5"/>
<dbReference type="GO" id="GO:0050661">
    <property type="term" value="F:NADP binding"/>
    <property type="evidence" value="ECO:0007669"/>
    <property type="project" value="InterPro"/>
</dbReference>
<dbReference type="FunFam" id="3.30.360.10:FF:000016">
    <property type="entry name" value="Probable aspartate-semialdehyde dehydrogenase"/>
    <property type="match status" value="1"/>
</dbReference>
<dbReference type="GO" id="GO:0009086">
    <property type="term" value="P:methionine biosynthetic process"/>
    <property type="evidence" value="ECO:0007669"/>
    <property type="project" value="UniProtKB-KW"/>
</dbReference>
<proteinExistence type="inferred from homology"/>
<dbReference type="Proteomes" id="UP000232875">
    <property type="component" value="Unassembled WGS sequence"/>
</dbReference>
<organism evidence="15 16">
    <name type="scientific">Malassezia vespertilionis</name>
    <dbReference type="NCBI Taxonomy" id="2020962"/>
    <lineage>
        <taxon>Eukaryota</taxon>
        <taxon>Fungi</taxon>
        <taxon>Dikarya</taxon>
        <taxon>Basidiomycota</taxon>
        <taxon>Ustilaginomycotina</taxon>
        <taxon>Malasseziomycetes</taxon>
        <taxon>Malasseziales</taxon>
        <taxon>Malasseziaceae</taxon>
        <taxon>Malassezia</taxon>
    </lineage>
</organism>
<evidence type="ECO:0000259" key="14">
    <source>
        <dbReference type="SMART" id="SM00859"/>
    </source>
</evidence>
<keyword evidence="5" id="KW-0028">Amino-acid biosynthesis</keyword>
<comment type="similarity">
    <text evidence="3">Belongs to the aspartate-semialdehyde dehydrogenase family.</text>
</comment>
<comment type="pathway">
    <text evidence="2">Amino-acid biosynthesis; L-threonine biosynthesis; L-threonine from L-aspartate: step 2/5.</text>
</comment>
<evidence type="ECO:0000256" key="5">
    <source>
        <dbReference type="ARBA" id="ARBA00022605"/>
    </source>
</evidence>
<evidence type="ECO:0000256" key="3">
    <source>
        <dbReference type="ARBA" id="ARBA00010584"/>
    </source>
</evidence>
<evidence type="ECO:0000256" key="10">
    <source>
        <dbReference type="ARBA" id="ARBA00049864"/>
    </source>
</evidence>
<dbReference type="Pfam" id="PF02774">
    <property type="entry name" value="Semialdhyde_dhC"/>
    <property type="match status" value="1"/>
</dbReference>
<keyword evidence="7" id="KW-0521">NADP</keyword>
<dbReference type="SUPFAM" id="SSF55347">
    <property type="entry name" value="Glyceraldehyde-3-phosphate dehydrogenase-like, C-terminal domain"/>
    <property type="match status" value="1"/>
</dbReference>
<dbReference type="EC" id="1.2.1.11" evidence="4"/>
<dbReference type="PIRSF" id="PIRSF000148">
    <property type="entry name" value="ASA_dh"/>
    <property type="match status" value="1"/>
</dbReference>
<dbReference type="GO" id="GO:0009088">
    <property type="term" value="P:threonine biosynthetic process"/>
    <property type="evidence" value="ECO:0007669"/>
    <property type="project" value="UniProtKB-KW"/>
</dbReference>
<dbReference type="NCBIfam" id="NF006416">
    <property type="entry name" value="PRK08664.1"/>
    <property type="match status" value="1"/>
</dbReference>
<comment type="function">
    <text evidence="11">Catalyzes the NADPH-dependent formation of L-aspartate 4-semialdehyde (L-ASA) by the reductive dephosphorylation of 4-phospho-L-aspartate. Mediates the second step in the biosynthesis of amino acids that derive from aspartate (the aspartate family of amino acids), including methioinine and threonine, the latter of which is a precursor to isoleucine.</text>
</comment>
<gene>
    <name evidence="15" type="ORF">MVES_001786</name>
</gene>
<dbReference type="SMART" id="SM00859">
    <property type="entry name" value="Semialdhyde_dh"/>
    <property type="match status" value="1"/>
</dbReference>
<keyword evidence="9" id="KW-0486">Methionine biosynthesis</keyword>
<evidence type="ECO:0000256" key="8">
    <source>
        <dbReference type="ARBA" id="ARBA00023002"/>
    </source>
</evidence>
<dbReference type="GO" id="GO:0046983">
    <property type="term" value="F:protein dimerization activity"/>
    <property type="evidence" value="ECO:0007669"/>
    <property type="project" value="InterPro"/>
</dbReference>
<dbReference type="Gene3D" id="3.40.50.720">
    <property type="entry name" value="NAD(P)-binding Rossmann-like Domain"/>
    <property type="match status" value="1"/>
</dbReference>
<dbReference type="AlphaFoldDB" id="A0A2N1JDK5"/>